<proteinExistence type="predicted"/>
<dbReference type="Proteomes" id="UP000291289">
    <property type="component" value="Unassembled WGS sequence"/>
</dbReference>
<protein>
    <recommendedName>
        <fullName evidence="3">Phage protein Gp19/Gp15/Gp42</fullName>
    </recommendedName>
</protein>
<evidence type="ECO:0008006" key="3">
    <source>
        <dbReference type="Google" id="ProtNLM"/>
    </source>
</evidence>
<gene>
    <name evidence="1" type="ORF">EJ419_07310</name>
</gene>
<accession>A0A4R0QYZ2</accession>
<sequence>MEEVFATVEQLKKRYNVSSSDEKRATQLLSDASDVIRSEIPPHRLTDDKRILEVMACAMVQRALAASTTLGDGLSGVSQATQATGPFSQSWTFTNPTGDLYLSRAEKRRLSKSSGQTGFHIDLAGE</sequence>
<dbReference type="OrthoDB" id="3194840at2"/>
<reference evidence="1 2" key="1">
    <citation type="submission" date="2018-12" db="EMBL/GenBank/DDBJ databases">
        <title>Alloscrdovia theropitheci sp. nov: a novel taxon from the feces of the bleeding-herat monkey (Theropithecus geleda).</title>
        <authorList>
            <person name="Modesto M."/>
        </authorList>
    </citation>
    <scope>NUCLEOTIDE SEQUENCE [LARGE SCALE GENOMIC DNA]</scope>
    <source>
        <strain evidence="1 2">GLDI4/2</strain>
    </source>
</reference>
<evidence type="ECO:0000313" key="2">
    <source>
        <dbReference type="Proteomes" id="UP000291289"/>
    </source>
</evidence>
<dbReference type="RefSeq" id="WP_131285101.1">
    <property type="nucleotide sequence ID" value="NZ_RXLP01000026.1"/>
</dbReference>
<comment type="caution">
    <text evidence="1">The sequence shown here is derived from an EMBL/GenBank/DDBJ whole genome shotgun (WGS) entry which is preliminary data.</text>
</comment>
<keyword evidence="2" id="KW-1185">Reference proteome</keyword>
<dbReference type="AlphaFoldDB" id="A0A4R0QYZ2"/>
<dbReference type="EMBL" id="RXLP01000026">
    <property type="protein sequence ID" value="TCD53766.1"/>
    <property type="molecule type" value="Genomic_DNA"/>
</dbReference>
<name>A0A4R0QYZ2_9BIFI</name>
<evidence type="ECO:0000313" key="1">
    <source>
        <dbReference type="EMBL" id="TCD53766.1"/>
    </source>
</evidence>
<organism evidence="1 2">
    <name type="scientific">Alloscardovia theropitheci</name>
    <dbReference type="NCBI Taxonomy" id="2496842"/>
    <lineage>
        <taxon>Bacteria</taxon>
        <taxon>Bacillati</taxon>
        <taxon>Actinomycetota</taxon>
        <taxon>Actinomycetes</taxon>
        <taxon>Bifidobacteriales</taxon>
        <taxon>Bifidobacteriaceae</taxon>
        <taxon>Alloscardovia</taxon>
    </lineage>
</organism>